<dbReference type="Pfam" id="PF02129">
    <property type="entry name" value="Peptidase_S15"/>
    <property type="match status" value="1"/>
</dbReference>
<dbReference type="EMBL" id="DSUJ01000008">
    <property type="protein sequence ID" value="HFI90578.1"/>
    <property type="molecule type" value="Genomic_DNA"/>
</dbReference>
<dbReference type="InterPro" id="IPR050585">
    <property type="entry name" value="Xaa-Pro_dipeptidyl-ppase/CocE"/>
</dbReference>
<keyword evidence="1 4" id="KW-0378">Hydrolase</keyword>
<dbReference type="SUPFAM" id="SSF49785">
    <property type="entry name" value="Galactose-binding domain-like"/>
    <property type="match status" value="1"/>
</dbReference>
<dbReference type="Gene3D" id="1.10.3020.10">
    <property type="entry name" value="alpha-amino acid ester hydrolase ( Helical cap domain)"/>
    <property type="match status" value="1"/>
</dbReference>
<comment type="caution">
    <text evidence="4">The sequence shown here is derived from an EMBL/GenBank/DDBJ whole genome shotgun (WGS) entry which is preliminary data.</text>
</comment>
<evidence type="ECO:0000313" key="4">
    <source>
        <dbReference type="EMBL" id="HFI90578.1"/>
    </source>
</evidence>
<reference evidence="4" key="1">
    <citation type="journal article" date="2020" name="mSystems">
        <title>Genome- and Community-Level Interaction Insights into Carbon Utilization and Element Cycling Functions of Hydrothermarchaeota in Hydrothermal Sediment.</title>
        <authorList>
            <person name="Zhou Z."/>
            <person name="Liu Y."/>
            <person name="Xu W."/>
            <person name="Pan J."/>
            <person name="Luo Z.H."/>
            <person name="Li M."/>
        </authorList>
    </citation>
    <scope>NUCLEOTIDE SEQUENCE [LARGE SCALE GENOMIC DNA]</scope>
    <source>
        <strain evidence="4">SpSt-479</strain>
    </source>
</reference>
<keyword evidence="2" id="KW-0732">Signal</keyword>
<protein>
    <submittedName>
        <fullName evidence="4">CocE/NonD family hydrolase</fullName>
    </submittedName>
</protein>
<feature type="signal peptide" evidence="2">
    <location>
        <begin position="1"/>
        <end position="23"/>
    </location>
</feature>
<feature type="chain" id="PRO_5030539584" evidence="2">
    <location>
        <begin position="24"/>
        <end position="627"/>
    </location>
</feature>
<evidence type="ECO:0000256" key="1">
    <source>
        <dbReference type="ARBA" id="ARBA00022801"/>
    </source>
</evidence>
<dbReference type="InterPro" id="IPR008979">
    <property type="entry name" value="Galactose-bd-like_sf"/>
</dbReference>
<dbReference type="PANTHER" id="PTHR43056">
    <property type="entry name" value="PEPTIDASE S9 PROLYL OLIGOPEPTIDASE"/>
    <property type="match status" value="1"/>
</dbReference>
<dbReference type="Gene3D" id="3.40.50.1820">
    <property type="entry name" value="alpha/beta hydrolase"/>
    <property type="match status" value="1"/>
</dbReference>
<dbReference type="PANTHER" id="PTHR43056:SF10">
    <property type="entry name" value="COCE_NOND FAMILY, PUTATIVE (AFU_ORTHOLOGUE AFUA_7G00600)-RELATED"/>
    <property type="match status" value="1"/>
</dbReference>
<dbReference type="InterPro" id="IPR005674">
    <property type="entry name" value="CocE/Ser_esterase"/>
</dbReference>
<dbReference type="SMART" id="SM00939">
    <property type="entry name" value="PepX_C"/>
    <property type="match status" value="1"/>
</dbReference>
<proteinExistence type="predicted"/>
<feature type="domain" description="Xaa-Pro dipeptidyl-peptidase C-terminal" evidence="3">
    <location>
        <begin position="358"/>
        <end position="619"/>
    </location>
</feature>
<evidence type="ECO:0000259" key="3">
    <source>
        <dbReference type="SMART" id="SM00939"/>
    </source>
</evidence>
<dbReference type="GO" id="GO:0008239">
    <property type="term" value="F:dipeptidyl-peptidase activity"/>
    <property type="evidence" value="ECO:0007669"/>
    <property type="project" value="InterPro"/>
</dbReference>
<dbReference type="Pfam" id="PF08530">
    <property type="entry name" value="PepX_C"/>
    <property type="match status" value="1"/>
</dbReference>
<dbReference type="AlphaFoldDB" id="A0A7V2ZIR6"/>
<dbReference type="NCBIfam" id="TIGR00976">
    <property type="entry name" value="CocE_NonD"/>
    <property type="match status" value="1"/>
</dbReference>
<evidence type="ECO:0000256" key="2">
    <source>
        <dbReference type="SAM" id="SignalP"/>
    </source>
</evidence>
<dbReference type="InterPro" id="IPR013736">
    <property type="entry name" value="Xaa-Pro_dipept_C"/>
</dbReference>
<dbReference type="SUPFAM" id="SSF53474">
    <property type="entry name" value="alpha/beta-Hydrolases"/>
    <property type="match status" value="1"/>
</dbReference>
<dbReference type="Gene3D" id="2.60.120.260">
    <property type="entry name" value="Galactose-binding domain-like"/>
    <property type="match status" value="1"/>
</dbReference>
<dbReference type="InterPro" id="IPR000383">
    <property type="entry name" value="Xaa-Pro-like_dom"/>
</dbReference>
<gene>
    <name evidence="4" type="ORF">ENS31_03480</name>
</gene>
<sequence length="627" mass="72812">MKIKCRFQFLFVILLVFSFTTCAQDKENLVEKNYDKNEYRIKMRDGVQLYTIVYSPKNKSKKYPIIMTRTPYSIGPYGEDKFTKFLGPAEKFVKDGYIFVLQDVRGRFMSEGDFDNMRPYIPDKAGNQTDESTDTYDTIEWLIKNIPNNNGKVGMWGNSYPGFYTIMGAIDAHPNLVAVSPQAPISDWFIGDDMHHNGAFSLQMSFNFFKNFGIPRPHPTTQWQRGAEYPSPDNSTFFLNHTPIKKLNDKILKNSIPFWDSIMVHGTYDYFWQQRSNLQYMKNIKPAVLIVGGWYDAEDLYGPLNIYKTIEQNDKPNNCKIVMGPWTHGSWIATKGDSLGDFYFGSNTAEYYRQKLLIPFFDYHLKGSGNPPQDDAYVFDTGENKFYSFNHWPPENIVNTDLYFSSEGILSLSKNFGSSEFSEYMSDPWNPVPYTSKFLDSKNFYNRTFMIEDQRYVSTRPDVLTFETEPLENDLTIAGPIEADLYVSLSSTDADFIVKVIDVYPDDERNPEPNPTQVEMGGYQRLVRAEIMRGKFRHSYEFPEPFAPYKVEEVKIKLNDAFHTFKKGHKIMIQIHSSWFPFFDVNPQTFTDIYNADEKDFVKATIKIHHSKEYPSKISIKVYGGMQ</sequence>
<organism evidence="4">
    <name type="scientific">Ignavibacterium album</name>
    <dbReference type="NCBI Taxonomy" id="591197"/>
    <lineage>
        <taxon>Bacteria</taxon>
        <taxon>Pseudomonadati</taxon>
        <taxon>Ignavibacteriota</taxon>
        <taxon>Ignavibacteria</taxon>
        <taxon>Ignavibacteriales</taxon>
        <taxon>Ignavibacteriaceae</taxon>
        <taxon>Ignavibacterium</taxon>
    </lineage>
</organism>
<accession>A0A7V2ZIR6</accession>
<dbReference type="InterPro" id="IPR029058">
    <property type="entry name" value="AB_hydrolase_fold"/>
</dbReference>
<name>A0A7V2ZIR6_9BACT</name>